<keyword evidence="6 10" id="KW-0472">Membrane</keyword>
<organism evidence="11 12">
    <name type="scientific">Natranaerovirga pectinivora</name>
    <dbReference type="NCBI Taxonomy" id="682400"/>
    <lineage>
        <taxon>Bacteria</taxon>
        <taxon>Bacillati</taxon>
        <taxon>Bacillota</taxon>
        <taxon>Clostridia</taxon>
        <taxon>Lachnospirales</taxon>
        <taxon>Natranaerovirgaceae</taxon>
        <taxon>Natranaerovirga</taxon>
    </lineage>
</organism>
<dbReference type="GO" id="GO:0005254">
    <property type="term" value="F:chloride channel activity"/>
    <property type="evidence" value="ECO:0007669"/>
    <property type="project" value="UniProtKB-KW"/>
</dbReference>
<feature type="transmembrane region" description="Helical" evidence="10">
    <location>
        <begin position="219"/>
        <end position="240"/>
    </location>
</feature>
<dbReference type="Proteomes" id="UP000294902">
    <property type="component" value="Unassembled WGS sequence"/>
</dbReference>
<dbReference type="InterPro" id="IPR001807">
    <property type="entry name" value="ClC"/>
</dbReference>
<evidence type="ECO:0000256" key="9">
    <source>
        <dbReference type="ARBA" id="ARBA00023303"/>
    </source>
</evidence>
<proteinExistence type="predicted"/>
<evidence type="ECO:0000256" key="8">
    <source>
        <dbReference type="ARBA" id="ARBA00023214"/>
    </source>
</evidence>
<feature type="transmembrane region" description="Helical" evidence="10">
    <location>
        <begin position="47"/>
        <end position="65"/>
    </location>
</feature>
<dbReference type="EMBL" id="SMAL01000002">
    <property type="protein sequence ID" value="TCT16366.1"/>
    <property type="molecule type" value="Genomic_DNA"/>
</dbReference>
<name>A0A4R3MR11_9FIRM</name>
<keyword evidence="12" id="KW-1185">Reference proteome</keyword>
<accession>A0A4R3MR11</accession>
<dbReference type="Pfam" id="PF00654">
    <property type="entry name" value="Voltage_CLC"/>
    <property type="match status" value="1"/>
</dbReference>
<dbReference type="GO" id="GO:0034707">
    <property type="term" value="C:chloride channel complex"/>
    <property type="evidence" value="ECO:0007669"/>
    <property type="project" value="UniProtKB-KW"/>
</dbReference>
<evidence type="ECO:0000313" key="11">
    <source>
        <dbReference type="EMBL" id="TCT16366.1"/>
    </source>
</evidence>
<feature type="transmembrane region" description="Helical" evidence="10">
    <location>
        <begin position="349"/>
        <end position="372"/>
    </location>
</feature>
<evidence type="ECO:0000256" key="3">
    <source>
        <dbReference type="ARBA" id="ARBA00022692"/>
    </source>
</evidence>
<keyword evidence="3 10" id="KW-0812">Transmembrane</keyword>
<evidence type="ECO:0000256" key="4">
    <source>
        <dbReference type="ARBA" id="ARBA00022989"/>
    </source>
</evidence>
<keyword evidence="7" id="KW-0869">Chloride channel</keyword>
<dbReference type="Gene3D" id="1.10.3080.10">
    <property type="entry name" value="Clc chloride channel"/>
    <property type="match status" value="1"/>
</dbReference>
<dbReference type="PANTHER" id="PTHR43427:SF6">
    <property type="entry name" value="CHLORIDE CHANNEL PROTEIN CLC-E"/>
    <property type="match status" value="1"/>
</dbReference>
<evidence type="ECO:0000256" key="7">
    <source>
        <dbReference type="ARBA" id="ARBA00023173"/>
    </source>
</evidence>
<keyword evidence="8" id="KW-0868">Chloride</keyword>
<keyword evidence="9" id="KW-0407">Ion channel</keyword>
<gene>
    <name evidence="11" type="ORF">EDC18_102385</name>
</gene>
<evidence type="ECO:0000313" key="12">
    <source>
        <dbReference type="Proteomes" id="UP000294902"/>
    </source>
</evidence>
<feature type="transmembrane region" description="Helical" evidence="10">
    <location>
        <begin position="318"/>
        <end position="337"/>
    </location>
</feature>
<reference evidence="11 12" key="1">
    <citation type="submission" date="2019-03" db="EMBL/GenBank/DDBJ databases">
        <title>Genomic Encyclopedia of Type Strains, Phase IV (KMG-IV): sequencing the most valuable type-strain genomes for metagenomic binning, comparative biology and taxonomic classification.</title>
        <authorList>
            <person name="Goeker M."/>
        </authorList>
    </citation>
    <scope>NUCLEOTIDE SEQUENCE [LARGE SCALE GENOMIC DNA]</scope>
    <source>
        <strain evidence="11 12">DSM 24629</strain>
    </source>
</reference>
<comment type="subcellular location">
    <subcellularLocation>
        <location evidence="1">Membrane</location>
        <topology evidence="1">Multi-pass membrane protein</topology>
    </subcellularLocation>
</comment>
<evidence type="ECO:0000256" key="10">
    <source>
        <dbReference type="SAM" id="Phobius"/>
    </source>
</evidence>
<evidence type="ECO:0000256" key="2">
    <source>
        <dbReference type="ARBA" id="ARBA00022448"/>
    </source>
</evidence>
<dbReference type="InterPro" id="IPR050368">
    <property type="entry name" value="ClC-type_chloride_channel"/>
</dbReference>
<dbReference type="CDD" id="cd00400">
    <property type="entry name" value="Voltage_gated_ClC"/>
    <property type="match status" value="1"/>
</dbReference>
<dbReference type="RefSeq" id="WP_132250708.1">
    <property type="nucleotide sequence ID" value="NZ_SMAL01000002.1"/>
</dbReference>
<dbReference type="OrthoDB" id="9767361at2"/>
<evidence type="ECO:0000256" key="1">
    <source>
        <dbReference type="ARBA" id="ARBA00004141"/>
    </source>
</evidence>
<protein>
    <submittedName>
        <fullName evidence="11">CIC family chloride channel protein</fullName>
    </submittedName>
</protein>
<feature type="transmembrane region" description="Helical" evidence="10">
    <location>
        <begin position="183"/>
        <end position="207"/>
    </location>
</feature>
<keyword evidence="4 10" id="KW-1133">Transmembrane helix</keyword>
<feature type="transmembrane region" description="Helical" evidence="10">
    <location>
        <begin position="379"/>
        <end position="400"/>
    </location>
</feature>
<dbReference type="PANTHER" id="PTHR43427">
    <property type="entry name" value="CHLORIDE CHANNEL PROTEIN CLC-E"/>
    <property type="match status" value="1"/>
</dbReference>
<evidence type="ECO:0000256" key="6">
    <source>
        <dbReference type="ARBA" id="ARBA00023136"/>
    </source>
</evidence>
<dbReference type="InterPro" id="IPR014743">
    <property type="entry name" value="Cl-channel_core"/>
</dbReference>
<feature type="transmembrane region" description="Helical" evidence="10">
    <location>
        <begin position="252"/>
        <end position="272"/>
    </location>
</feature>
<evidence type="ECO:0000256" key="5">
    <source>
        <dbReference type="ARBA" id="ARBA00023065"/>
    </source>
</evidence>
<dbReference type="AlphaFoldDB" id="A0A4R3MR11"/>
<keyword evidence="5" id="KW-0406">Ion transport</keyword>
<comment type="caution">
    <text evidence="11">The sequence shown here is derived from an EMBL/GenBank/DDBJ whole genome shotgun (WGS) entry which is preliminary data.</text>
</comment>
<keyword evidence="2" id="KW-0813">Transport</keyword>
<dbReference type="PRINTS" id="PR00762">
    <property type="entry name" value="CLCHANNEL"/>
</dbReference>
<sequence length="425" mass="44709">MKNIFEYVGKYMTKWLVVATLVGIGGGLSAVALKYSIEYVTSIGNYFPLWLAPIIGGTLVSIIYLKDKNAAGFGTDLYLAEVNGKNKVLKFPTLFSKLIATAITIGFKGSGGVEGPMLVMGSSLGDGVSRIPFIKNFFNDEDKRRLAICGAAGAVGAIFRSPLGGGIFVVEVLYRTTLNYGDLFPAMLSSTIGFVIYSMISTSLPLFTIPDYLPNVYNLPLFVLAGIMAGIFALIFMAVFKRIQGVFKTLPYKQIHPIFGGIITGLIIYLVPRAAGAGNSVIQEMINQSFPILILLALLVGKILATSFSVGSGGSAGLVIPALFIGALAGNTVSSLIGNLDPGLGSSLVIAGMAASLAGIANVPIAASIMLVEMVGLKLGVPATIGSIMGYAIAHSQIIYGVTSPREGSFLNVEKWRQSDVNKGH</sequence>
<feature type="transmembrane region" description="Helical" evidence="10">
    <location>
        <begin position="292"/>
        <end position="311"/>
    </location>
</feature>
<feature type="transmembrane region" description="Helical" evidence="10">
    <location>
        <begin position="12"/>
        <end position="35"/>
    </location>
</feature>
<dbReference type="SUPFAM" id="SSF81340">
    <property type="entry name" value="Clc chloride channel"/>
    <property type="match status" value="1"/>
</dbReference>